<dbReference type="HAMAP" id="MF_02087">
    <property type="entry name" value="PLP_homeostasis"/>
    <property type="match status" value="1"/>
</dbReference>
<dbReference type="PANTHER" id="PTHR10146">
    <property type="entry name" value="PROLINE SYNTHETASE CO-TRANSCRIBED BACTERIAL HOMOLOG PROTEIN"/>
    <property type="match status" value="1"/>
</dbReference>
<dbReference type="InterPro" id="IPR029066">
    <property type="entry name" value="PLP-binding_barrel"/>
</dbReference>
<dbReference type="CDD" id="cd00635">
    <property type="entry name" value="PLPDE_III_YBL036c_like"/>
    <property type="match status" value="1"/>
</dbReference>
<evidence type="ECO:0000256" key="4">
    <source>
        <dbReference type="RuleBase" id="RU004514"/>
    </source>
</evidence>
<comment type="cofactor">
    <cofactor evidence="3">
        <name>pyridoxal 5'-phosphate</name>
        <dbReference type="ChEBI" id="CHEBI:597326"/>
    </cofactor>
</comment>
<evidence type="ECO:0000256" key="1">
    <source>
        <dbReference type="ARBA" id="ARBA00022898"/>
    </source>
</evidence>
<feature type="modified residue" description="N6-(pyridoxal phosphate)lysine" evidence="2 3">
    <location>
        <position position="42"/>
    </location>
</feature>
<dbReference type="SUPFAM" id="SSF51419">
    <property type="entry name" value="PLP-binding barrel"/>
    <property type="match status" value="1"/>
</dbReference>
<comment type="similarity">
    <text evidence="2 4">Belongs to the pyridoxal phosphate-binding protein YggS/PROSC family.</text>
</comment>
<sequence>MPSFAANPLLLENIARVRAEVAEAAVRSGRRADEVTIVAATKYVDANITRQVAAAGLLDLGESRPQEIWSKGPELTDLPIRWHLIGHLQRNKVRRTLPFVALFHSIDSLRLLEELQTEAEKLGQVVAILLEVNISGDEAKHGFAPAEMPSVIETAAQFSHLQIRGLMSMAGLDTDAVTAQQQFAAVRQLRDQLAPNAPANVSLADLSMGMSGDFREAIAEGATMVRIGSSFFEGLF</sequence>
<evidence type="ECO:0000259" key="5">
    <source>
        <dbReference type="Pfam" id="PF01168"/>
    </source>
</evidence>
<evidence type="ECO:0000313" key="6">
    <source>
        <dbReference type="EMBL" id="QDU31260.1"/>
    </source>
</evidence>
<dbReference type="GO" id="GO:0030170">
    <property type="term" value="F:pyridoxal phosphate binding"/>
    <property type="evidence" value="ECO:0007669"/>
    <property type="project" value="UniProtKB-UniRule"/>
</dbReference>
<gene>
    <name evidence="6" type="ORF">ETAA8_64130</name>
</gene>
<dbReference type="EMBL" id="CP036274">
    <property type="protein sequence ID" value="QDU31260.1"/>
    <property type="molecule type" value="Genomic_DNA"/>
</dbReference>
<protein>
    <recommendedName>
        <fullName evidence="2">Pyridoxal phosphate homeostasis protein</fullName>
        <shortName evidence="2">PLP homeostasis protein</shortName>
    </recommendedName>
</protein>
<organism evidence="6 7">
    <name type="scientific">Anatilimnocola aggregata</name>
    <dbReference type="NCBI Taxonomy" id="2528021"/>
    <lineage>
        <taxon>Bacteria</taxon>
        <taxon>Pseudomonadati</taxon>
        <taxon>Planctomycetota</taxon>
        <taxon>Planctomycetia</taxon>
        <taxon>Pirellulales</taxon>
        <taxon>Pirellulaceae</taxon>
        <taxon>Anatilimnocola</taxon>
    </lineage>
</organism>
<accession>A0A517YM12</accession>
<dbReference type="OrthoDB" id="9804072at2"/>
<comment type="function">
    <text evidence="2">Pyridoxal 5'-phosphate (PLP)-binding protein, which is involved in PLP homeostasis.</text>
</comment>
<dbReference type="PANTHER" id="PTHR10146:SF14">
    <property type="entry name" value="PYRIDOXAL PHOSPHATE HOMEOSTASIS PROTEIN"/>
    <property type="match status" value="1"/>
</dbReference>
<dbReference type="Pfam" id="PF01168">
    <property type="entry name" value="Ala_racemase_N"/>
    <property type="match status" value="1"/>
</dbReference>
<feature type="domain" description="Alanine racemase N-terminal" evidence="5">
    <location>
        <begin position="53"/>
        <end position="232"/>
    </location>
</feature>
<dbReference type="NCBIfam" id="TIGR00044">
    <property type="entry name" value="YggS family pyridoxal phosphate-dependent enzyme"/>
    <property type="match status" value="1"/>
</dbReference>
<name>A0A517YM12_9BACT</name>
<keyword evidence="7" id="KW-1185">Reference proteome</keyword>
<dbReference type="Proteomes" id="UP000315017">
    <property type="component" value="Chromosome"/>
</dbReference>
<dbReference type="InterPro" id="IPR001608">
    <property type="entry name" value="Ala_racemase_N"/>
</dbReference>
<reference evidence="6 7" key="1">
    <citation type="submission" date="2019-02" db="EMBL/GenBank/DDBJ databases">
        <title>Deep-cultivation of Planctomycetes and their phenomic and genomic characterization uncovers novel biology.</title>
        <authorList>
            <person name="Wiegand S."/>
            <person name="Jogler M."/>
            <person name="Boedeker C."/>
            <person name="Pinto D."/>
            <person name="Vollmers J."/>
            <person name="Rivas-Marin E."/>
            <person name="Kohn T."/>
            <person name="Peeters S.H."/>
            <person name="Heuer A."/>
            <person name="Rast P."/>
            <person name="Oberbeckmann S."/>
            <person name="Bunk B."/>
            <person name="Jeske O."/>
            <person name="Meyerdierks A."/>
            <person name="Storesund J.E."/>
            <person name="Kallscheuer N."/>
            <person name="Luecker S."/>
            <person name="Lage O.M."/>
            <person name="Pohl T."/>
            <person name="Merkel B.J."/>
            <person name="Hornburger P."/>
            <person name="Mueller R.-W."/>
            <person name="Bruemmer F."/>
            <person name="Labrenz M."/>
            <person name="Spormann A.M."/>
            <person name="Op den Camp H."/>
            <person name="Overmann J."/>
            <person name="Amann R."/>
            <person name="Jetten M.S.M."/>
            <person name="Mascher T."/>
            <person name="Medema M.H."/>
            <person name="Devos D.P."/>
            <person name="Kaster A.-K."/>
            <person name="Ovreas L."/>
            <person name="Rohde M."/>
            <person name="Galperin M.Y."/>
            <person name="Jogler C."/>
        </authorList>
    </citation>
    <scope>NUCLEOTIDE SEQUENCE [LARGE SCALE GENOMIC DNA]</scope>
    <source>
        <strain evidence="6 7">ETA_A8</strain>
    </source>
</reference>
<proteinExistence type="inferred from homology"/>
<dbReference type="RefSeq" id="WP_145098098.1">
    <property type="nucleotide sequence ID" value="NZ_CP036274.1"/>
</dbReference>
<evidence type="ECO:0000256" key="3">
    <source>
        <dbReference type="PIRSR" id="PIRSR004848-1"/>
    </source>
</evidence>
<evidence type="ECO:0000256" key="2">
    <source>
        <dbReference type="HAMAP-Rule" id="MF_02087"/>
    </source>
</evidence>
<evidence type="ECO:0000313" key="7">
    <source>
        <dbReference type="Proteomes" id="UP000315017"/>
    </source>
</evidence>
<dbReference type="KEGG" id="aagg:ETAA8_64130"/>
<dbReference type="PIRSF" id="PIRSF004848">
    <property type="entry name" value="YBL036c_PLPDEIII"/>
    <property type="match status" value="1"/>
</dbReference>
<dbReference type="Gene3D" id="3.20.20.10">
    <property type="entry name" value="Alanine racemase"/>
    <property type="match status" value="1"/>
</dbReference>
<dbReference type="InterPro" id="IPR011078">
    <property type="entry name" value="PyrdxlP_homeostasis"/>
</dbReference>
<keyword evidence="1 2" id="KW-0663">Pyridoxal phosphate</keyword>
<dbReference type="AlphaFoldDB" id="A0A517YM12"/>